<feature type="coiled-coil region" evidence="1">
    <location>
        <begin position="17"/>
        <end position="163"/>
    </location>
</feature>
<feature type="non-terminal residue" evidence="2">
    <location>
        <position position="1"/>
    </location>
</feature>
<sequence length="218" mass="24439">TKETHTLTVSTLVSRHEQQLKEEAGQAKAQLEHALAAQAKETLAKHDAEMAELAALEAELQATKETHTLTVSTLVSRHEQQLKEEAGQAKAQLEHALAAQAKETQAKHDAEMAELRAMRDTQQAELTRLESIFDQLHNESAKMQQMEDEVARLKATNQERESDESQQEVLMLLGSMEIQCRCFREVLEQVLGKEGVEKALKLSEDRGAMTSFLSSFFK</sequence>
<comment type="caution">
    <text evidence="2">The sequence shown here is derived from an EMBL/GenBank/DDBJ whole genome shotgun (WGS) entry which is preliminary data.</text>
</comment>
<evidence type="ECO:0000256" key="1">
    <source>
        <dbReference type="SAM" id="Coils"/>
    </source>
</evidence>
<reference evidence="2" key="1">
    <citation type="submission" date="2019-06" db="EMBL/GenBank/DDBJ databases">
        <title>Genomics analysis of Aphanomyces spp. identifies a new class of oomycete effector associated with host adaptation.</title>
        <authorList>
            <person name="Gaulin E."/>
        </authorList>
    </citation>
    <scope>NUCLEOTIDE SEQUENCE</scope>
    <source>
        <strain evidence="2">CBS 578.67</strain>
    </source>
</reference>
<keyword evidence="1" id="KW-0175">Coiled coil</keyword>
<dbReference type="EMBL" id="VJMH01007048">
    <property type="protein sequence ID" value="KAF0685743.1"/>
    <property type="molecule type" value="Genomic_DNA"/>
</dbReference>
<protein>
    <submittedName>
        <fullName evidence="2">Uncharacterized protein</fullName>
    </submittedName>
</protein>
<accession>A0A6A4XRH3</accession>
<dbReference type="AlphaFoldDB" id="A0A6A4XRH3"/>
<evidence type="ECO:0000313" key="2">
    <source>
        <dbReference type="EMBL" id="KAF0685743.1"/>
    </source>
</evidence>
<proteinExistence type="predicted"/>
<organism evidence="2">
    <name type="scientific">Aphanomyces stellatus</name>
    <dbReference type="NCBI Taxonomy" id="120398"/>
    <lineage>
        <taxon>Eukaryota</taxon>
        <taxon>Sar</taxon>
        <taxon>Stramenopiles</taxon>
        <taxon>Oomycota</taxon>
        <taxon>Saprolegniomycetes</taxon>
        <taxon>Saprolegniales</taxon>
        <taxon>Verrucalvaceae</taxon>
        <taxon>Aphanomyces</taxon>
    </lineage>
</organism>
<gene>
    <name evidence="2" type="ORF">As57867_022281</name>
</gene>
<name>A0A6A4XRH3_9STRA</name>